<gene>
    <name evidence="2" type="ORF">FYL25_03695</name>
</gene>
<sequence>MKKYITDIEINIIFILLSIYYEITFIFGNKPLAYYGSLNGDQLFHITRLSGLKNIFTSPINFNTYHGVGNGVNLFYPWLTFYPAEIFSKVLHSEFKGMIVFLLLVSYLTFVLSYYPAKRYLKWDTKRSMIFSFLWTYSTYRGLNFISRTDIGELLATIYIPVLIMSFIDLIKRRNYDNWIVITISMSLILFSHVLSTLLVTLVLILLLIVNYTNAKDIKVWWSLLKAVVSTSLLTIGFWMPMLQQMKYIPTTRPFVAILEDWAININDMIGDSINSNYPSPNVGIVVIVIVFISLIKFRKLSIDEKKILMITLALLWGCTKAFPWSLFQSTFVNYIQFPWRLMMFASFFAYLLGAILLDEIDIKYVVSLFGVILISHYAFVIGLPKDKVTLLNNDKNIEKISKEYINADYYPKAATKDPVSIENKKFVISNKEAKVLNYKNTDTEFKFTVVNKSNKRVIVDVPILYYLGTEVKNNNKLIPVTISSRGTVQVELSNKNNNVVISSRYTKLARISQAISLCTALIIASIFFTKKRESNDSKN</sequence>
<evidence type="ECO:0000256" key="1">
    <source>
        <dbReference type="SAM" id="Phobius"/>
    </source>
</evidence>
<keyword evidence="1" id="KW-1133">Transmembrane helix</keyword>
<accession>A0A6N9IR03</accession>
<protein>
    <recommendedName>
        <fullName evidence="4">Membrane protein 6-pyruvoyl-tetrahydropterin synthase-related domain-containing protein</fullName>
    </recommendedName>
</protein>
<proteinExistence type="predicted"/>
<feature type="transmembrane region" description="Helical" evidence="1">
    <location>
        <begin position="98"/>
        <end position="117"/>
    </location>
</feature>
<name>A0A6N9IR03_9LACO</name>
<dbReference type="EMBL" id="VSUB01000003">
    <property type="protein sequence ID" value="MYY64537.1"/>
    <property type="molecule type" value="Genomic_DNA"/>
</dbReference>
<evidence type="ECO:0008006" key="4">
    <source>
        <dbReference type="Google" id="ProtNLM"/>
    </source>
</evidence>
<feature type="transmembrane region" description="Helical" evidence="1">
    <location>
        <begin position="512"/>
        <end position="530"/>
    </location>
</feature>
<feature type="transmembrane region" description="Helical" evidence="1">
    <location>
        <begin position="180"/>
        <end position="208"/>
    </location>
</feature>
<keyword evidence="1" id="KW-0812">Transmembrane</keyword>
<dbReference type="Proteomes" id="UP000471678">
    <property type="component" value="Unassembled WGS sequence"/>
</dbReference>
<reference evidence="2 3" key="1">
    <citation type="journal article" date="2020" name="Food Funct.">
        <title>Screening of Lactobacillus salivarius strains from the feces of Chinese populations and the evaluation of their effects against intestinal inflammation in mice.</title>
        <authorList>
            <person name="Zhai Q."/>
            <person name="Shen X."/>
            <person name="Cen S."/>
            <person name="Zhang C."/>
            <person name="Tian F."/>
            <person name="Zhao J."/>
            <person name="Zhang H."/>
            <person name="Xue Y."/>
            <person name="Chen W."/>
        </authorList>
    </citation>
    <scope>NUCLEOTIDE SEQUENCE [LARGE SCALE GENOMIC DNA]</scope>
    <source>
        <strain evidence="2 3">FYNDL5_1.scaf</strain>
    </source>
</reference>
<dbReference type="RefSeq" id="WP_161022433.1">
    <property type="nucleotide sequence ID" value="NZ_VSUB01000003.1"/>
</dbReference>
<feature type="transmembrane region" description="Helical" evidence="1">
    <location>
        <begin position="308"/>
        <end position="328"/>
    </location>
</feature>
<keyword evidence="1" id="KW-0472">Membrane</keyword>
<comment type="caution">
    <text evidence="2">The sequence shown here is derived from an EMBL/GenBank/DDBJ whole genome shotgun (WGS) entry which is preliminary data.</text>
</comment>
<feature type="transmembrane region" description="Helical" evidence="1">
    <location>
        <begin position="220"/>
        <end position="240"/>
    </location>
</feature>
<feature type="transmembrane region" description="Helical" evidence="1">
    <location>
        <begin position="12"/>
        <end position="28"/>
    </location>
</feature>
<evidence type="ECO:0000313" key="3">
    <source>
        <dbReference type="Proteomes" id="UP000471678"/>
    </source>
</evidence>
<evidence type="ECO:0000313" key="2">
    <source>
        <dbReference type="EMBL" id="MYY64537.1"/>
    </source>
</evidence>
<organism evidence="2 3">
    <name type="scientific">Ligilactobacillus salivarius</name>
    <dbReference type="NCBI Taxonomy" id="1624"/>
    <lineage>
        <taxon>Bacteria</taxon>
        <taxon>Bacillati</taxon>
        <taxon>Bacillota</taxon>
        <taxon>Bacilli</taxon>
        <taxon>Lactobacillales</taxon>
        <taxon>Lactobacillaceae</taxon>
        <taxon>Ligilactobacillus</taxon>
    </lineage>
</organism>
<feature type="transmembrane region" description="Helical" evidence="1">
    <location>
        <begin position="151"/>
        <end position="168"/>
    </location>
</feature>
<feature type="transmembrane region" description="Helical" evidence="1">
    <location>
        <begin position="365"/>
        <end position="384"/>
    </location>
</feature>
<dbReference type="AlphaFoldDB" id="A0A6N9IR03"/>
<feature type="transmembrane region" description="Helical" evidence="1">
    <location>
        <begin position="278"/>
        <end position="296"/>
    </location>
</feature>
<feature type="transmembrane region" description="Helical" evidence="1">
    <location>
        <begin position="340"/>
        <end position="358"/>
    </location>
</feature>